<dbReference type="Proteomes" id="UP000265926">
    <property type="component" value="Unassembled WGS sequence"/>
</dbReference>
<comment type="subcellular location">
    <subcellularLocation>
        <location evidence="1">Cell outer membrane</location>
    </subcellularLocation>
</comment>
<dbReference type="InterPro" id="IPR051906">
    <property type="entry name" value="TolC-like"/>
</dbReference>
<proteinExistence type="inferred from homology"/>
<dbReference type="RefSeq" id="WP_119436438.1">
    <property type="nucleotide sequence ID" value="NZ_QWGR01000002.1"/>
</dbReference>
<keyword evidence="5" id="KW-0812">Transmembrane</keyword>
<evidence type="ECO:0000313" key="9">
    <source>
        <dbReference type="EMBL" id="RIJ49749.1"/>
    </source>
</evidence>
<evidence type="ECO:0000256" key="2">
    <source>
        <dbReference type="ARBA" id="ARBA00007613"/>
    </source>
</evidence>
<name>A0A399T3U2_9BACT</name>
<evidence type="ECO:0000256" key="5">
    <source>
        <dbReference type="ARBA" id="ARBA00022692"/>
    </source>
</evidence>
<keyword evidence="7" id="KW-0998">Cell outer membrane</keyword>
<protein>
    <submittedName>
        <fullName evidence="9">TolC family protein</fullName>
    </submittedName>
</protein>
<gene>
    <name evidence="9" type="ORF">D1614_03135</name>
</gene>
<evidence type="ECO:0000256" key="4">
    <source>
        <dbReference type="ARBA" id="ARBA00022452"/>
    </source>
</evidence>
<dbReference type="PANTHER" id="PTHR30026">
    <property type="entry name" value="OUTER MEMBRANE PROTEIN TOLC"/>
    <property type="match status" value="1"/>
</dbReference>
<reference evidence="9 10" key="1">
    <citation type="submission" date="2018-08" db="EMBL/GenBank/DDBJ databases">
        <title>Pallidiluteibacterium maritimus gen. nov., sp. nov., isolated from coastal sediment.</title>
        <authorList>
            <person name="Zhou L.Y."/>
        </authorList>
    </citation>
    <scope>NUCLEOTIDE SEQUENCE [LARGE SCALE GENOMIC DNA]</scope>
    <source>
        <strain evidence="9 10">XSD2</strain>
    </source>
</reference>
<comment type="caution">
    <text evidence="9">The sequence shown here is derived from an EMBL/GenBank/DDBJ whole genome shotgun (WGS) entry which is preliminary data.</text>
</comment>
<evidence type="ECO:0000256" key="1">
    <source>
        <dbReference type="ARBA" id="ARBA00004442"/>
    </source>
</evidence>
<evidence type="ECO:0000256" key="6">
    <source>
        <dbReference type="ARBA" id="ARBA00023136"/>
    </source>
</evidence>
<dbReference type="EMBL" id="QWGR01000002">
    <property type="protein sequence ID" value="RIJ49749.1"/>
    <property type="molecule type" value="Genomic_DNA"/>
</dbReference>
<evidence type="ECO:0000313" key="10">
    <source>
        <dbReference type="Proteomes" id="UP000265926"/>
    </source>
</evidence>
<dbReference type="OrthoDB" id="1522622at2"/>
<keyword evidence="4" id="KW-1134">Transmembrane beta strand</keyword>
<dbReference type="GO" id="GO:0015562">
    <property type="term" value="F:efflux transmembrane transporter activity"/>
    <property type="evidence" value="ECO:0007669"/>
    <property type="project" value="InterPro"/>
</dbReference>
<dbReference type="GO" id="GO:0015288">
    <property type="term" value="F:porin activity"/>
    <property type="evidence" value="ECO:0007669"/>
    <property type="project" value="TreeGrafter"/>
</dbReference>
<keyword evidence="10" id="KW-1185">Reference proteome</keyword>
<dbReference type="PANTHER" id="PTHR30026:SF20">
    <property type="entry name" value="OUTER MEMBRANE PROTEIN TOLC"/>
    <property type="match status" value="1"/>
</dbReference>
<keyword evidence="8" id="KW-0175">Coiled coil</keyword>
<dbReference type="Pfam" id="PF02321">
    <property type="entry name" value="OEP"/>
    <property type="match status" value="1"/>
</dbReference>
<dbReference type="AlphaFoldDB" id="A0A399T3U2"/>
<keyword evidence="6" id="KW-0472">Membrane</keyword>
<dbReference type="Gene3D" id="1.20.1600.10">
    <property type="entry name" value="Outer membrane efflux proteins (OEP)"/>
    <property type="match status" value="1"/>
</dbReference>
<evidence type="ECO:0000256" key="8">
    <source>
        <dbReference type="SAM" id="Coils"/>
    </source>
</evidence>
<evidence type="ECO:0000256" key="7">
    <source>
        <dbReference type="ARBA" id="ARBA00023237"/>
    </source>
</evidence>
<accession>A0A399T3U2</accession>
<dbReference type="SUPFAM" id="SSF56954">
    <property type="entry name" value="Outer membrane efflux proteins (OEP)"/>
    <property type="match status" value="1"/>
</dbReference>
<dbReference type="GO" id="GO:1990281">
    <property type="term" value="C:efflux pump complex"/>
    <property type="evidence" value="ECO:0007669"/>
    <property type="project" value="TreeGrafter"/>
</dbReference>
<dbReference type="GO" id="GO:0009279">
    <property type="term" value="C:cell outer membrane"/>
    <property type="evidence" value="ECO:0007669"/>
    <property type="project" value="UniProtKB-SubCell"/>
</dbReference>
<feature type="coiled-coil region" evidence="8">
    <location>
        <begin position="31"/>
        <end position="58"/>
    </location>
</feature>
<keyword evidence="3" id="KW-0813">Transport</keyword>
<evidence type="ECO:0000256" key="3">
    <source>
        <dbReference type="ARBA" id="ARBA00022448"/>
    </source>
</evidence>
<comment type="similarity">
    <text evidence="2">Belongs to the outer membrane factor (OMF) (TC 1.B.17) family.</text>
</comment>
<dbReference type="InterPro" id="IPR003423">
    <property type="entry name" value="OMP_efflux"/>
</dbReference>
<organism evidence="9 10">
    <name type="scientific">Maribellus luteus</name>
    <dbReference type="NCBI Taxonomy" id="2305463"/>
    <lineage>
        <taxon>Bacteria</taxon>
        <taxon>Pseudomonadati</taxon>
        <taxon>Bacteroidota</taxon>
        <taxon>Bacteroidia</taxon>
        <taxon>Marinilabiliales</taxon>
        <taxon>Prolixibacteraceae</taxon>
        <taxon>Maribellus</taxon>
    </lineage>
</organism>
<sequence length="413" mass="48304">MQIRDLFMILFAFLFFQSSGQESLITIEQAVESAYNRNTELQQMRAQLRQKENQWRTETGVSAPEISYFKEGISSGPGDAFDEQRITISQEFDFPLTTSYRLKGLSQEVEAVALLVKARENEIKAEVKSKYVEVLYAQYLQRSRQNQVKLAEELYKAVYTRFEMGMGNGIDLANAELRLEQAKNDLDQTEWVLHQARYGLFYAMGLPVEDQKYSIQFSDTLRATDIEVSQILTLSVQESQPAFLASQHELEASDFYIKEAKSNILPDIRLNLYTQDYGTGYDFKGFEVGLKIPVWYPFDQKGKINMAQAKQEEIRWKQQEIRLNTKKQIEYAWHNYSVSQSIIKRYNTTMKEKAEHLRSLSLRAYQLGEVDLLNLLNAQQTYLMSEERYLLALRDYYLQLVTLEKYLDRELVY</sequence>